<evidence type="ECO:0000256" key="4">
    <source>
        <dbReference type="ARBA" id="ARBA00022723"/>
    </source>
</evidence>
<dbReference type="GO" id="GO:0016787">
    <property type="term" value="F:hydrolase activity"/>
    <property type="evidence" value="ECO:0007669"/>
    <property type="project" value="UniProtKB-KW"/>
</dbReference>
<evidence type="ECO:0000256" key="3">
    <source>
        <dbReference type="ARBA" id="ARBA00022722"/>
    </source>
</evidence>
<dbReference type="InterPro" id="IPR002716">
    <property type="entry name" value="PIN_dom"/>
</dbReference>
<dbReference type="GO" id="GO:0046872">
    <property type="term" value="F:metal ion binding"/>
    <property type="evidence" value="ECO:0007669"/>
    <property type="project" value="UniProtKB-KW"/>
</dbReference>
<dbReference type="Gene3D" id="3.40.50.1010">
    <property type="entry name" value="5'-nuclease"/>
    <property type="match status" value="1"/>
</dbReference>
<evidence type="ECO:0000256" key="6">
    <source>
        <dbReference type="ARBA" id="ARBA00022842"/>
    </source>
</evidence>
<comment type="cofactor">
    <cofactor evidence="1">
        <name>Mg(2+)</name>
        <dbReference type="ChEBI" id="CHEBI:18420"/>
    </cofactor>
</comment>
<evidence type="ECO:0000259" key="8">
    <source>
        <dbReference type="Pfam" id="PF01850"/>
    </source>
</evidence>
<comment type="similarity">
    <text evidence="7">Belongs to the PINc/VapC protein family.</text>
</comment>
<proteinExistence type="inferred from homology"/>
<evidence type="ECO:0000256" key="1">
    <source>
        <dbReference type="ARBA" id="ARBA00001946"/>
    </source>
</evidence>
<keyword evidence="2" id="KW-1277">Toxin-antitoxin system</keyword>
<keyword evidence="4" id="KW-0479">Metal-binding</keyword>
<dbReference type="PANTHER" id="PTHR33653">
    <property type="entry name" value="RIBONUCLEASE VAPC2"/>
    <property type="match status" value="1"/>
</dbReference>
<keyword evidence="5 9" id="KW-0378">Hydrolase</keyword>
<dbReference type="InterPro" id="IPR050556">
    <property type="entry name" value="Type_II_TA_system_RNase"/>
</dbReference>
<accession>A0A5M8P3G7</accession>
<gene>
    <name evidence="9" type="ORF">EZS26_000846</name>
</gene>
<reference evidence="9 10" key="1">
    <citation type="submission" date="2019-03" db="EMBL/GenBank/DDBJ databases">
        <title>Single cell metagenomics reveals metabolic interactions within the superorganism composed of flagellate Streblomastix strix and complex community of Bacteroidetes bacteria on its surface.</title>
        <authorList>
            <person name="Treitli S.C."/>
            <person name="Kolisko M."/>
            <person name="Husnik F."/>
            <person name="Keeling P."/>
            <person name="Hampl V."/>
        </authorList>
    </citation>
    <scope>NUCLEOTIDE SEQUENCE [LARGE SCALE GENOMIC DNA]</scope>
    <source>
        <strain evidence="9">St1</strain>
    </source>
</reference>
<protein>
    <submittedName>
        <fullName evidence="9">Ribonuclease VapC2</fullName>
        <ecNumber evidence="9">3.1.-.-</ecNumber>
    </submittedName>
</protein>
<dbReference type="PANTHER" id="PTHR33653:SF1">
    <property type="entry name" value="RIBONUCLEASE VAPC2"/>
    <property type="match status" value="1"/>
</dbReference>
<name>A0A5M8P3G7_9BACT</name>
<dbReference type="EC" id="3.1.-.-" evidence="9"/>
<evidence type="ECO:0000313" key="10">
    <source>
        <dbReference type="Proteomes" id="UP000324575"/>
    </source>
</evidence>
<comment type="caution">
    <text evidence="9">The sequence shown here is derived from an EMBL/GenBank/DDBJ whole genome shotgun (WGS) entry which is preliminary data.</text>
</comment>
<dbReference type="Proteomes" id="UP000324575">
    <property type="component" value="Unassembled WGS sequence"/>
</dbReference>
<dbReference type="InterPro" id="IPR029060">
    <property type="entry name" value="PIN-like_dom_sf"/>
</dbReference>
<evidence type="ECO:0000256" key="2">
    <source>
        <dbReference type="ARBA" id="ARBA00022649"/>
    </source>
</evidence>
<dbReference type="Pfam" id="PF01850">
    <property type="entry name" value="PIN"/>
    <property type="match status" value="1"/>
</dbReference>
<evidence type="ECO:0000256" key="5">
    <source>
        <dbReference type="ARBA" id="ARBA00022801"/>
    </source>
</evidence>
<keyword evidence="3" id="KW-0540">Nuclease</keyword>
<dbReference type="AlphaFoldDB" id="A0A5M8P3G7"/>
<evidence type="ECO:0000313" key="9">
    <source>
        <dbReference type="EMBL" id="KAA6302951.1"/>
    </source>
</evidence>
<organism evidence="9 10">
    <name type="scientific">Candidatus Ordinivivax streblomastigis</name>
    <dbReference type="NCBI Taxonomy" id="2540710"/>
    <lineage>
        <taxon>Bacteria</taxon>
        <taxon>Pseudomonadati</taxon>
        <taxon>Bacteroidota</taxon>
        <taxon>Bacteroidia</taxon>
        <taxon>Bacteroidales</taxon>
        <taxon>Candidatus Ordinivivax</taxon>
    </lineage>
</organism>
<feature type="domain" description="PIN" evidence="8">
    <location>
        <begin position="5"/>
        <end position="122"/>
    </location>
</feature>
<dbReference type="SUPFAM" id="SSF88723">
    <property type="entry name" value="PIN domain-like"/>
    <property type="match status" value="1"/>
</dbReference>
<evidence type="ECO:0000256" key="7">
    <source>
        <dbReference type="ARBA" id="ARBA00038093"/>
    </source>
</evidence>
<dbReference type="GO" id="GO:0004518">
    <property type="term" value="F:nuclease activity"/>
    <property type="evidence" value="ECO:0007669"/>
    <property type="project" value="UniProtKB-KW"/>
</dbReference>
<sequence length="137" mass="15627">MSVFVLDTNIISFYLKGHEIIADNITNALINGNSILIAPIAYYEIKRGLMAVNSQKRLKEFEDFCNLFGVGQLDNKILDISVEIYTEQRKMGYVMEDADIFIAAFCKGSNFTLVTNNTKHFEHILGLTLLDWTRLIK</sequence>
<dbReference type="EMBL" id="SNRX01000004">
    <property type="protein sequence ID" value="KAA6302951.1"/>
    <property type="molecule type" value="Genomic_DNA"/>
</dbReference>
<keyword evidence="6" id="KW-0460">Magnesium</keyword>